<evidence type="ECO:0000256" key="8">
    <source>
        <dbReference type="SAM" id="MobiDB-lite"/>
    </source>
</evidence>
<proteinExistence type="inferred from homology"/>
<evidence type="ECO:0000256" key="6">
    <source>
        <dbReference type="ARBA" id="ARBA00023212"/>
    </source>
</evidence>
<feature type="coiled-coil region" evidence="7">
    <location>
        <begin position="276"/>
        <end position="331"/>
    </location>
</feature>
<dbReference type="SUPFAM" id="SSF90096">
    <property type="entry name" value="Subunits of heterodimeric actin filament capping protein Capz"/>
    <property type="match status" value="1"/>
</dbReference>
<organism evidence="10 11">
    <name type="scientific">Thecamonas trahens ATCC 50062</name>
    <dbReference type="NCBI Taxonomy" id="461836"/>
    <lineage>
        <taxon>Eukaryota</taxon>
        <taxon>Apusozoa</taxon>
        <taxon>Apusomonadida</taxon>
        <taxon>Apusomonadidae</taxon>
        <taxon>Thecamonas</taxon>
    </lineage>
</organism>
<evidence type="ECO:0000256" key="3">
    <source>
        <dbReference type="ARBA" id="ARBA00022467"/>
    </source>
</evidence>
<keyword evidence="5" id="KW-0009">Actin-binding</keyword>
<evidence type="ECO:0000256" key="2">
    <source>
        <dbReference type="ARBA" id="ARBA00006039"/>
    </source>
</evidence>
<dbReference type="PANTHER" id="PTHR10619:SF0">
    <property type="entry name" value="F-ACTIN-CAPPING PROTEIN SUBUNIT BETA ISOFORMS 1 AND 2"/>
    <property type="match status" value="1"/>
</dbReference>
<comment type="similarity">
    <text evidence="2">Belongs to the F-actin-capping protein beta subunit family.</text>
</comment>
<dbReference type="EMBL" id="GL349457">
    <property type="protein sequence ID" value="KNC49698.1"/>
    <property type="molecule type" value="Genomic_DNA"/>
</dbReference>
<dbReference type="InterPro" id="IPR043175">
    <property type="entry name" value="CAPZB_N"/>
</dbReference>
<evidence type="ECO:0000313" key="10">
    <source>
        <dbReference type="EMBL" id="KNC49698.1"/>
    </source>
</evidence>
<keyword evidence="3" id="KW-0117">Actin capping</keyword>
<sequence length="574" mass="62112">MDELDCALDLMRRLPPADVEENLAGVIDLVPDLMDELLSAVDQPLRVEKDEASGKDYLLCDYNRDGDSYRSPWSNAYNPPLDYDGTFPSERLRTFEEKANGVFDTYRSLYYEGGVSSVYAWDLDSGFACVVLIKKTEDGSGKKGAKGSWDSIHVVEVQENGADVHYKITSTIMLSLITNVPGCDDVNLSGSLTRQATSDANVSSQDSSAPHIVNIGKLVEEMESKMRNALEQIYFGKTNDIISSDLRVASGLGEANRRKALATQAMAEMGARSEFVNTLQRLHELYNAQTRTLEQELLQSQAVVVDQRNLISSLEAKVAGLNARVAEVEASHRAVVSERAHLLDENVQLAAALQKTKTDLSKLVHFKQAILHTFDDPDLAPSAAFSPQRSGASYATPRAGASAEPPLSSSVSAALNIADRYSTMAASELAYAGTGVATQSPPANNYAAPSTPLRSSVSNAAADELIAEINRSINSPSSAARASPVRPRTMPPSASTAPASPGGPALDSVDGREFFRAARARLSYEQFNAFLESIKALNNHQVTRDDTLRKAWELFGPAGEDLYAQFKALISKHA</sequence>
<dbReference type="AlphaFoldDB" id="A0A0L0DEE3"/>
<keyword evidence="7" id="KW-0175">Coiled coil</keyword>
<dbReference type="RefSeq" id="XP_013757604.1">
    <property type="nucleotide sequence ID" value="XM_013902150.1"/>
</dbReference>
<dbReference type="STRING" id="461836.A0A0L0DEE3"/>
<dbReference type="InterPro" id="IPR042276">
    <property type="entry name" value="CapZ_alpha/beta_2"/>
</dbReference>
<dbReference type="GO" id="GO:0000902">
    <property type="term" value="P:cell morphogenesis"/>
    <property type="evidence" value="ECO:0007669"/>
    <property type="project" value="TreeGrafter"/>
</dbReference>
<dbReference type="OrthoDB" id="9979678at2759"/>
<dbReference type="FunFam" id="1.20.58.570:FF:000001">
    <property type="entry name" value="F-actin-capping protein subunit beta"/>
    <property type="match status" value="1"/>
</dbReference>
<dbReference type="Pfam" id="PF25972">
    <property type="entry name" value="At4g15545_C"/>
    <property type="match status" value="1"/>
</dbReference>
<feature type="region of interest" description="Disordered" evidence="8">
    <location>
        <begin position="476"/>
        <end position="507"/>
    </location>
</feature>
<name>A0A0L0DEE3_THETB</name>
<feature type="region of interest" description="Disordered" evidence="8">
    <location>
        <begin position="382"/>
        <end position="407"/>
    </location>
</feature>
<reference evidence="10 11" key="1">
    <citation type="submission" date="2010-05" db="EMBL/GenBank/DDBJ databases">
        <title>The Genome Sequence of Thecamonas trahens ATCC 50062.</title>
        <authorList>
            <consortium name="The Broad Institute Genome Sequencing Platform"/>
            <person name="Russ C."/>
            <person name="Cuomo C."/>
            <person name="Shea T."/>
            <person name="Young S.K."/>
            <person name="Zeng Q."/>
            <person name="Koehrsen M."/>
            <person name="Haas B."/>
            <person name="Borodovsky M."/>
            <person name="Guigo R."/>
            <person name="Alvarado L."/>
            <person name="Berlin A."/>
            <person name="Bochicchio J."/>
            <person name="Borenstein D."/>
            <person name="Chapman S."/>
            <person name="Chen Z."/>
            <person name="Freedman E."/>
            <person name="Gellesch M."/>
            <person name="Goldberg J."/>
            <person name="Griggs A."/>
            <person name="Gujja S."/>
            <person name="Heilman E."/>
            <person name="Heiman D."/>
            <person name="Hepburn T."/>
            <person name="Howarth C."/>
            <person name="Jen D."/>
            <person name="Larson L."/>
            <person name="Mehta T."/>
            <person name="Park D."/>
            <person name="Pearson M."/>
            <person name="Roberts A."/>
            <person name="Saif S."/>
            <person name="Shenoy N."/>
            <person name="Sisk P."/>
            <person name="Stolte C."/>
            <person name="Sykes S."/>
            <person name="Thomson T."/>
            <person name="Walk T."/>
            <person name="White J."/>
            <person name="Yandava C."/>
            <person name="Burger G."/>
            <person name="Gray M.W."/>
            <person name="Holland P.W.H."/>
            <person name="King N."/>
            <person name="Lang F.B.F."/>
            <person name="Roger A.J."/>
            <person name="Ruiz-Trillo I."/>
            <person name="Lander E."/>
            <person name="Nusbaum C."/>
        </authorList>
    </citation>
    <scope>NUCLEOTIDE SEQUENCE [LARGE SCALE GENOMIC DNA]</scope>
    <source>
        <strain evidence="10 11">ATCC 50062</strain>
    </source>
</reference>
<evidence type="ECO:0000256" key="1">
    <source>
        <dbReference type="ARBA" id="ARBA00004245"/>
    </source>
</evidence>
<keyword evidence="11" id="KW-1185">Reference proteome</keyword>
<dbReference type="PRINTS" id="PR00192">
    <property type="entry name" value="FACTINCAPB"/>
</dbReference>
<dbReference type="InterPro" id="IPR019771">
    <property type="entry name" value="F-actin_capping_bsu_CS"/>
</dbReference>
<evidence type="ECO:0000313" key="11">
    <source>
        <dbReference type="Proteomes" id="UP000054408"/>
    </source>
</evidence>
<comment type="subcellular location">
    <subcellularLocation>
        <location evidence="1">Cytoplasm</location>
        <location evidence="1">Cytoskeleton</location>
    </subcellularLocation>
</comment>
<dbReference type="InterPro" id="IPR037282">
    <property type="entry name" value="CapZ_alpha/beta"/>
</dbReference>
<dbReference type="Gene3D" id="1.20.58.570">
    <property type="match status" value="1"/>
</dbReference>
<dbReference type="eggNOG" id="KOG3174">
    <property type="taxonomic scope" value="Eukaryota"/>
</dbReference>
<keyword evidence="6" id="KW-0206">Cytoskeleton</keyword>
<dbReference type="InterPro" id="IPR058935">
    <property type="entry name" value="At4g15545-like_C"/>
</dbReference>
<keyword evidence="4" id="KW-0963">Cytoplasm</keyword>
<feature type="compositionally biased region" description="Low complexity" evidence="8">
    <location>
        <begin position="476"/>
        <end position="505"/>
    </location>
</feature>
<dbReference type="GO" id="GO:0051016">
    <property type="term" value="P:barbed-end actin filament capping"/>
    <property type="evidence" value="ECO:0007669"/>
    <property type="project" value="InterPro"/>
</dbReference>
<protein>
    <recommendedName>
        <fullName evidence="9">At4g15545-like C-terminal domain-containing protein</fullName>
    </recommendedName>
</protein>
<dbReference type="PANTHER" id="PTHR10619">
    <property type="entry name" value="F-ACTIN-CAPPING PROTEIN SUBUNIT BETA"/>
    <property type="match status" value="1"/>
</dbReference>
<dbReference type="Pfam" id="PF01115">
    <property type="entry name" value="F_actin_cap_B"/>
    <property type="match status" value="1"/>
</dbReference>
<dbReference type="GeneID" id="25569839"/>
<evidence type="ECO:0000256" key="4">
    <source>
        <dbReference type="ARBA" id="ARBA00022490"/>
    </source>
</evidence>
<dbReference type="Gene3D" id="3.90.1150.210">
    <property type="entry name" value="F-actin capping protein, beta subunit"/>
    <property type="match status" value="1"/>
</dbReference>
<dbReference type="GO" id="GO:0005737">
    <property type="term" value="C:cytoplasm"/>
    <property type="evidence" value="ECO:0007669"/>
    <property type="project" value="InterPro"/>
</dbReference>
<dbReference type="GO" id="GO:0030036">
    <property type="term" value="P:actin cytoskeleton organization"/>
    <property type="evidence" value="ECO:0007669"/>
    <property type="project" value="InterPro"/>
</dbReference>
<dbReference type="PROSITE" id="PS00231">
    <property type="entry name" value="F_ACTIN_CAPPING_BETA"/>
    <property type="match status" value="1"/>
</dbReference>
<dbReference type="InterPro" id="IPR001698">
    <property type="entry name" value="CAPZB"/>
</dbReference>
<dbReference type="GO" id="GO:0008290">
    <property type="term" value="C:F-actin capping protein complex"/>
    <property type="evidence" value="ECO:0007669"/>
    <property type="project" value="InterPro"/>
</dbReference>
<dbReference type="Proteomes" id="UP000054408">
    <property type="component" value="Unassembled WGS sequence"/>
</dbReference>
<accession>A0A0L0DEE3</accession>
<feature type="domain" description="At4g15545-like C-terminal" evidence="9">
    <location>
        <begin position="508"/>
        <end position="573"/>
    </location>
</feature>
<evidence type="ECO:0000256" key="5">
    <source>
        <dbReference type="ARBA" id="ARBA00023203"/>
    </source>
</evidence>
<evidence type="ECO:0000259" key="9">
    <source>
        <dbReference type="Pfam" id="PF25972"/>
    </source>
</evidence>
<gene>
    <name evidence="10" type="ORF">AMSG_11924</name>
</gene>
<dbReference type="GO" id="GO:0051015">
    <property type="term" value="F:actin filament binding"/>
    <property type="evidence" value="ECO:0007669"/>
    <property type="project" value="TreeGrafter"/>
</dbReference>
<evidence type="ECO:0000256" key="7">
    <source>
        <dbReference type="SAM" id="Coils"/>
    </source>
</evidence>